<evidence type="ECO:0000313" key="2">
    <source>
        <dbReference type="EMBL" id="KAG2255720.1"/>
    </source>
</evidence>
<evidence type="ECO:0000256" key="1">
    <source>
        <dbReference type="SAM" id="MobiDB-lite"/>
    </source>
</evidence>
<keyword evidence="3" id="KW-1185">Reference proteome</keyword>
<accession>A0A8X7TV10</accession>
<dbReference type="Proteomes" id="UP000886595">
    <property type="component" value="Unassembled WGS sequence"/>
</dbReference>
<comment type="caution">
    <text evidence="2">The sequence shown here is derived from an EMBL/GenBank/DDBJ whole genome shotgun (WGS) entry which is preliminary data.</text>
</comment>
<reference evidence="2 3" key="1">
    <citation type="submission" date="2020-02" db="EMBL/GenBank/DDBJ databases">
        <authorList>
            <person name="Ma Q."/>
            <person name="Huang Y."/>
            <person name="Song X."/>
            <person name="Pei D."/>
        </authorList>
    </citation>
    <scope>NUCLEOTIDE SEQUENCE [LARGE SCALE GENOMIC DNA]</scope>
    <source>
        <strain evidence="2">Sxm20200214</strain>
        <tissue evidence="2">Leaf</tissue>
    </source>
</reference>
<proteinExistence type="predicted"/>
<organism evidence="2 3">
    <name type="scientific">Brassica carinata</name>
    <name type="common">Ethiopian mustard</name>
    <name type="synonym">Abyssinian cabbage</name>
    <dbReference type="NCBI Taxonomy" id="52824"/>
    <lineage>
        <taxon>Eukaryota</taxon>
        <taxon>Viridiplantae</taxon>
        <taxon>Streptophyta</taxon>
        <taxon>Embryophyta</taxon>
        <taxon>Tracheophyta</taxon>
        <taxon>Spermatophyta</taxon>
        <taxon>Magnoliopsida</taxon>
        <taxon>eudicotyledons</taxon>
        <taxon>Gunneridae</taxon>
        <taxon>Pentapetalae</taxon>
        <taxon>rosids</taxon>
        <taxon>malvids</taxon>
        <taxon>Brassicales</taxon>
        <taxon>Brassicaceae</taxon>
        <taxon>Brassiceae</taxon>
        <taxon>Brassica</taxon>
    </lineage>
</organism>
<dbReference type="AlphaFoldDB" id="A0A8X7TV10"/>
<name>A0A8X7TV10_BRACI</name>
<dbReference type="EMBL" id="JAAMPC010000015">
    <property type="protein sequence ID" value="KAG2255720.1"/>
    <property type="molecule type" value="Genomic_DNA"/>
</dbReference>
<feature type="region of interest" description="Disordered" evidence="1">
    <location>
        <begin position="77"/>
        <end position="100"/>
    </location>
</feature>
<evidence type="ECO:0000313" key="3">
    <source>
        <dbReference type="Proteomes" id="UP000886595"/>
    </source>
</evidence>
<protein>
    <submittedName>
        <fullName evidence="2">Uncharacterized protein</fullName>
    </submittedName>
</protein>
<gene>
    <name evidence="2" type="ORF">Bca52824_075014</name>
</gene>
<sequence>MVSELQSVHGFILPLLELPLKLIKLASTFHGVWFLKAKSKEGKRLSAMVLQICVDTTVRVTVRALLFPSSRMVTKVRSGESNRRRRSWAPATQHVIGPSK</sequence>